<protein>
    <recommendedName>
        <fullName evidence="5">Flagellar biosynthesis protein FlgN</fullName>
    </recommendedName>
</protein>
<dbReference type="InterPro" id="IPR007809">
    <property type="entry name" value="FlgN-like"/>
</dbReference>
<dbReference type="AlphaFoldDB" id="A0A267MKE6"/>
<evidence type="ECO:0000256" key="1">
    <source>
        <dbReference type="ARBA" id="ARBA00022795"/>
    </source>
</evidence>
<keyword evidence="4" id="KW-1185">Reference proteome</keyword>
<organism evidence="3 4">
    <name type="scientific">Anaeromicrobium sediminis</name>
    <dbReference type="NCBI Taxonomy" id="1478221"/>
    <lineage>
        <taxon>Bacteria</taxon>
        <taxon>Bacillati</taxon>
        <taxon>Bacillota</taxon>
        <taxon>Clostridia</taxon>
        <taxon>Peptostreptococcales</taxon>
        <taxon>Thermotaleaceae</taxon>
        <taxon>Anaeromicrobium</taxon>
    </lineage>
</organism>
<evidence type="ECO:0008006" key="5">
    <source>
        <dbReference type="Google" id="ProtNLM"/>
    </source>
</evidence>
<gene>
    <name evidence="3" type="ORF">CCE28_10875</name>
</gene>
<dbReference type="Pfam" id="PF05130">
    <property type="entry name" value="FlgN"/>
    <property type="match status" value="1"/>
</dbReference>
<dbReference type="SUPFAM" id="SSF140566">
    <property type="entry name" value="FlgN-like"/>
    <property type="match status" value="1"/>
</dbReference>
<proteinExistence type="predicted"/>
<evidence type="ECO:0000313" key="4">
    <source>
        <dbReference type="Proteomes" id="UP000216024"/>
    </source>
</evidence>
<evidence type="ECO:0000313" key="3">
    <source>
        <dbReference type="EMBL" id="PAB59355.1"/>
    </source>
</evidence>
<dbReference type="OrthoDB" id="1953905at2"/>
<name>A0A267MKE6_9FIRM</name>
<dbReference type="InterPro" id="IPR036679">
    <property type="entry name" value="FlgN-like_sf"/>
</dbReference>
<evidence type="ECO:0000256" key="2">
    <source>
        <dbReference type="SAM" id="Coils"/>
    </source>
</evidence>
<reference evidence="3 4" key="1">
    <citation type="submission" date="2017-06" db="EMBL/GenBank/DDBJ databases">
        <title>Draft genome sequence of anaerobic fermentative bacterium Anaeromicrobium sediminis DY2726D isolated from West Pacific Ocean sediments.</title>
        <authorList>
            <person name="Zeng X."/>
        </authorList>
    </citation>
    <scope>NUCLEOTIDE SEQUENCE [LARGE SCALE GENOMIC DNA]</scope>
    <source>
        <strain evidence="3 4">DY2726D</strain>
    </source>
</reference>
<accession>A0A267MKE6</accession>
<sequence>MDKINELINICNNKIELLKEMLHITKGQKDIVSANNVDKLSRNIKEKQKIIDKINQLDIQFLETLNKVKDILNVQSMDEISLTKYPQFVEVKSRVKKIMEYLENIKKIDDENKLLIETEFNELKKKMKNVKVQQSGRKIASAYTKKYASVSGVFLDNNN</sequence>
<keyword evidence="1" id="KW-1005">Bacterial flagellum biogenesis</keyword>
<dbReference type="GO" id="GO:0044780">
    <property type="term" value="P:bacterial-type flagellum assembly"/>
    <property type="evidence" value="ECO:0007669"/>
    <property type="project" value="InterPro"/>
</dbReference>
<feature type="coiled-coil region" evidence="2">
    <location>
        <begin position="1"/>
        <end position="57"/>
    </location>
</feature>
<keyword evidence="2" id="KW-0175">Coiled coil</keyword>
<dbReference type="Gene3D" id="1.20.58.300">
    <property type="entry name" value="FlgN-like"/>
    <property type="match status" value="1"/>
</dbReference>
<dbReference type="EMBL" id="NIBG01000008">
    <property type="protein sequence ID" value="PAB59355.1"/>
    <property type="molecule type" value="Genomic_DNA"/>
</dbReference>
<dbReference type="RefSeq" id="WP_095133735.1">
    <property type="nucleotide sequence ID" value="NZ_NIBG01000008.1"/>
</dbReference>
<dbReference type="Proteomes" id="UP000216024">
    <property type="component" value="Unassembled WGS sequence"/>
</dbReference>
<comment type="caution">
    <text evidence="3">The sequence shown here is derived from an EMBL/GenBank/DDBJ whole genome shotgun (WGS) entry which is preliminary data.</text>
</comment>